<dbReference type="EMBL" id="CAJOBA010005440">
    <property type="protein sequence ID" value="CAF3743600.1"/>
    <property type="molecule type" value="Genomic_DNA"/>
</dbReference>
<sequence length="135" mass="14897">MRSQPSPDRRIHVAIGMHIHEQTARESIVIFIPPHVLTTVTIGCIANGMLTNNTDNLTRWLNTQDSETCLCYALTLNGSVVALNVFSNGSCQLFFNYLSYKEIQINLNSTLYLLQPLPTGLSIKSTDGLLVLSSS</sequence>
<dbReference type="Proteomes" id="UP000677228">
    <property type="component" value="Unassembled WGS sequence"/>
</dbReference>
<evidence type="ECO:0000313" key="3">
    <source>
        <dbReference type="Proteomes" id="UP000682733"/>
    </source>
</evidence>
<evidence type="ECO:0000313" key="1">
    <source>
        <dbReference type="EMBL" id="CAF0972244.1"/>
    </source>
</evidence>
<dbReference type="EMBL" id="CAJNOK010005434">
    <property type="protein sequence ID" value="CAF0972244.1"/>
    <property type="molecule type" value="Genomic_DNA"/>
</dbReference>
<reference evidence="2" key="1">
    <citation type="submission" date="2021-02" db="EMBL/GenBank/DDBJ databases">
        <authorList>
            <person name="Nowell W R."/>
        </authorList>
    </citation>
    <scope>NUCLEOTIDE SEQUENCE</scope>
</reference>
<accession>A0A8S2IJ90</accession>
<dbReference type="AlphaFoldDB" id="A0A8S2IJ90"/>
<proteinExistence type="predicted"/>
<protein>
    <submittedName>
        <fullName evidence="2">Uncharacterized protein</fullName>
    </submittedName>
</protein>
<comment type="caution">
    <text evidence="2">The sequence shown here is derived from an EMBL/GenBank/DDBJ whole genome shotgun (WGS) entry which is preliminary data.</text>
</comment>
<dbReference type="Proteomes" id="UP000682733">
    <property type="component" value="Unassembled WGS sequence"/>
</dbReference>
<name>A0A8S2IJ90_9BILA</name>
<evidence type="ECO:0000313" key="2">
    <source>
        <dbReference type="EMBL" id="CAF3743600.1"/>
    </source>
</evidence>
<gene>
    <name evidence="1" type="ORF">OVA965_LOCUS13163</name>
    <name evidence="2" type="ORF">TMI583_LOCUS13166</name>
</gene>
<organism evidence="2 3">
    <name type="scientific">Didymodactylos carnosus</name>
    <dbReference type="NCBI Taxonomy" id="1234261"/>
    <lineage>
        <taxon>Eukaryota</taxon>
        <taxon>Metazoa</taxon>
        <taxon>Spiralia</taxon>
        <taxon>Gnathifera</taxon>
        <taxon>Rotifera</taxon>
        <taxon>Eurotatoria</taxon>
        <taxon>Bdelloidea</taxon>
        <taxon>Philodinida</taxon>
        <taxon>Philodinidae</taxon>
        <taxon>Didymodactylos</taxon>
    </lineage>
</organism>